<reference evidence="12" key="1">
    <citation type="journal article" date="2016" name="ISME J.">
        <title>Functional metagenomic screen reveals new and diverse microbial rhodopsins.</title>
        <authorList>
            <person name="Pushkarev A."/>
            <person name="Beja O."/>
        </authorList>
    </citation>
    <scope>NUCLEOTIDE SEQUENCE</scope>
</reference>
<dbReference type="FunFam" id="3.40.50.300:FF:000299">
    <property type="entry name" value="ABC transporter ATP-binding protein/permease"/>
    <property type="match status" value="1"/>
</dbReference>
<keyword evidence="6" id="KW-0067">ATP-binding</keyword>
<dbReference type="Pfam" id="PF00664">
    <property type="entry name" value="ABC_membrane"/>
    <property type="match status" value="1"/>
</dbReference>
<protein>
    <submittedName>
        <fullName evidence="12">Putative ABC-type multidrug transport system, ATPase and permease components</fullName>
    </submittedName>
</protein>
<dbReference type="EMBL" id="KT201089">
    <property type="protein sequence ID" value="ALS56161.1"/>
    <property type="molecule type" value="Genomic_DNA"/>
</dbReference>
<evidence type="ECO:0000256" key="4">
    <source>
        <dbReference type="ARBA" id="ARBA00022692"/>
    </source>
</evidence>
<dbReference type="InterPro" id="IPR027417">
    <property type="entry name" value="P-loop_NTPase"/>
</dbReference>
<feature type="transmembrane region" description="Helical" evidence="9">
    <location>
        <begin position="54"/>
        <end position="74"/>
    </location>
</feature>
<evidence type="ECO:0000259" key="10">
    <source>
        <dbReference type="PROSITE" id="PS50893"/>
    </source>
</evidence>
<dbReference type="InterPro" id="IPR003593">
    <property type="entry name" value="AAA+_ATPase"/>
</dbReference>
<feature type="domain" description="ABC transmembrane type-1" evidence="11">
    <location>
        <begin position="21"/>
        <end position="303"/>
    </location>
</feature>
<dbReference type="Gene3D" id="1.20.1560.10">
    <property type="entry name" value="ABC transporter type 1, transmembrane domain"/>
    <property type="match status" value="1"/>
</dbReference>
<dbReference type="CDD" id="cd18546">
    <property type="entry name" value="ABC_6TM_Rv0194_D2_like"/>
    <property type="match status" value="1"/>
</dbReference>
<dbReference type="PROSITE" id="PS50929">
    <property type="entry name" value="ABC_TM1F"/>
    <property type="match status" value="1"/>
</dbReference>
<dbReference type="InterPro" id="IPR036640">
    <property type="entry name" value="ABC1_TM_sf"/>
</dbReference>
<feature type="transmembrane region" description="Helical" evidence="9">
    <location>
        <begin position="20"/>
        <end position="42"/>
    </location>
</feature>
<dbReference type="Pfam" id="PF00005">
    <property type="entry name" value="ABC_tran"/>
    <property type="match status" value="1"/>
</dbReference>
<dbReference type="PANTHER" id="PTHR43394:SF1">
    <property type="entry name" value="ATP-BINDING CASSETTE SUB-FAMILY B MEMBER 10, MITOCHONDRIAL"/>
    <property type="match status" value="1"/>
</dbReference>
<name>A0A0U2XXS9_9BACT</name>
<keyword evidence="7 9" id="KW-1133">Transmembrane helix</keyword>
<dbReference type="InterPro" id="IPR011527">
    <property type="entry name" value="ABC1_TM_dom"/>
</dbReference>
<feature type="transmembrane region" description="Helical" evidence="9">
    <location>
        <begin position="241"/>
        <end position="264"/>
    </location>
</feature>
<keyword evidence="5" id="KW-0547">Nucleotide-binding</keyword>
<feature type="transmembrane region" description="Helical" evidence="9">
    <location>
        <begin position="135"/>
        <end position="156"/>
    </location>
</feature>
<keyword evidence="8 9" id="KW-0472">Membrane</keyword>
<feature type="domain" description="ABC transporter" evidence="10">
    <location>
        <begin position="337"/>
        <end position="568"/>
    </location>
</feature>
<evidence type="ECO:0000256" key="2">
    <source>
        <dbReference type="ARBA" id="ARBA00022448"/>
    </source>
</evidence>
<evidence type="ECO:0000256" key="8">
    <source>
        <dbReference type="ARBA" id="ARBA00023136"/>
    </source>
</evidence>
<dbReference type="SMART" id="SM00382">
    <property type="entry name" value="AAA"/>
    <property type="match status" value="1"/>
</dbReference>
<keyword evidence="4 9" id="KW-0812">Transmembrane</keyword>
<accession>A0A0U2XXS9</accession>
<dbReference type="GO" id="GO:0005524">
    <property type="term" value="F:ATP binding"/>
    <property type="evidence" value="ECO:0007669"/>
    <property type="project" value="UniProtKB-KW"/>
</dbReference>
<dbReference type="PROSITE" id="PS50893">
    <property type="entry name" value="ABC_TRANSPORTER_2"/>
    <property type="match status" value="1"/>
</dbReference>
<evidence type="ECO:0000256" key="5">
    <source>
        <dbReference type="ARBA" id="ARBA00022741"/>
    </source>
</evidence>
<evidence type="ECO:0000313" key="12">
    <source>
        <dbReference type="EMBL" id="ALS56161.1"/>
    </source>
</evidence>
<dbReference type="GO" id="GO:0016887">
    <property type="term" value="F:ATP hydrolysis activity"/>
    <property type="evidence" value="ECO:0007669"/>
    <property type="project" value="InterPro"/>
</dbReference>
<evidence type="ECO:0000256" key="6">
    <source>
        <dbReference type="ARBA" id="ARBA00022840"/>
    </source>
</evidence>
<evidence type="ECO:0000259" key="11">
    <source>
        <dbReference type="PROSITE" id="PS50929"/>
    </source>
</evidence>
<dbReference type="GO" id="GO:0015421">
    <property type="term" value="F:ABC-type oligopeptide transporter activity"/>
    <property type="evidence" value="ECO:0007669"/>
    <property type="project" value="TreeGrafter"/>
</dbReference>
<proteinExistence type="predicted"/>
<evidence type="ECO:0000256" key="1">
    <source>
        <dbReference type="ARBA" id="ARBA00004651"/>
    </source>
</evidence>
<organism evidence="12">
    <name type="scientific">uncultured bacterium EIL26B11</name>
    <dbReference type="NCBI Taxonomy" id="1768201"/>
    <lineage>
        <taxon>Bacteria</taxon>
        <taxon>environmental samples</taxon>
    </lineage>
</organism>
<dbReference type="Gene3D" id="3.40.50.300">
    <property type="entry name" value="P-loop containing nucleotide triphosphate hydrolases"/>
    <property type="match status" value="1"/>
</dbReference>
<comment type="subcellular location">
    <subcellularLocation>
        <location evidence="1">Cell membrane</location>
        <topology evidence="1">Multi-pass membrane protein</topology>
    </subcellularLocation>
</comment>
<dbReference type="SUPFAM" id="SSF90123">
    <property type="entry name" value="ABC transporter transmembrane region"/>
    <property type="match status" value="1"/>
</dbReference>
<dbReference type="InterPro" id="IPR003439">
    <property type="entry name" value="ABC_transporter-like_ATP-bd"/>
</dbReference>
<keyword evidence="2" id="KW-0813">Transport</keyword>
<evidence type="ECO:0000256" key="9">
    <source>
        <dbReference type="SAM" id="Phobius"/>
    </source>
</evidence>
<dbReference type="InterPro" id="IPR039421">
    <property type="entry name" value="Type_1_exporter"/>
</dbReference>
<dbReference type="GO" id="GO:0005886">
    <property type="term" value="C:plasma membrane"/>
    <property type="evidence" value="ECO:0007669"/>
    <property type="project" value="UniProtKB-SubCell"/>
</dbReference>
<evidence type="ECO:0000256" key="7">
    <source>
        <dbReference type="ARBA" id="ARBA00022989"/>
    </source>
</evidence>
<feature type="transmembrane region" description="Helical" evidence="9">
    <location>
        <begin position="162"/>
        <end position="178"/>
    </location>
</feature>
<dbReference type="AlphaFoldDB" id="A0A0U2XXS9"/>
<dbReference type="PANTHER" id="PTHR43394">
    <property type="entry name" value="ATP-DEPENDENT PERMEASE MDL1, MITOCHONDRIAL"/>
    <property type="match status" value="1"/>
</dbReference>
<keyword evidence="3" id="KW-1003">Cell membrane</keyword>
<dbReference type="SUPFAM" id="SSF52540">
    <property type="entry name" value="P-loop containing nucleoside triphosphate hydrolases"/>
    <property type="match status" value="1"/>
</dbReference>
<sequence length="573" mass="64850">MKENTFLRSFKLVPEVHRPFFFASMIAMVGTGVRMIGPQLISRGIDNGVMQYDYQYLLVQCLFYFLTLVVLYFVTSKALLSIGLVGESYVKSIREKLFRHMSSLDINYFEKNKTGVLVARMTSDMQSLNEFAREGASSILTSLLTIFGATIAVFLVDVQLSLLSFLILPLLGIATKIFRNHADKTYWSVREWIGQVLSSLQEGISGVRIIQAYADESKQLKRFKEVNNEHLKANMQSAKNIAIYFPFLEITRVTSIAVVIWFAAARIEQGTLTVGELVALLFYLNYFFDPLIQLSFNYDLLRSAGSSMKKVFSILDEEPVLSKTGTLLPELDSNSVIKFENVEFSYGRETVLHDVSFSIDRGEKIAIVGETGAGKSTIAKLILRFYLPNKGDVKFYGESSKDISQKWARKNIAYVPQESFLFRGSIRDNLIYSNPEKIDLKSELENIGLIDWFERYEDGLEQDVGERGANVSAGERQFIALLRAVLARRQIIVFDEATANLDIESESSILDATDTLLDYQTSVVIAHRLETILNAEKILVMSEGKLVGFDNHETLLDNNEIYQQLFSAWNLVN</sequence>
<evidence type="ECO:0000256" key="3">
    <source>
        <dbReference type="ARBA" id="ARBA00022475"/>
    </source>
</evidence>